<feature type="region of interest" description="Disordered" evidence="1">
    <location>
        <begin position="38"/>
        <end position="70"/>
    </location>
</feature>
<dbReference type="OrthoDB" id="2489803at2"/>
<accession>A0A517YCH7</accession>
<evidence type="ECO:0000256" key="1">
    <source>
        <dbReference type="SAM" id="MobiDB-lite"/>
    </source>
</evidence>
<feature type="compositionally biased region" description="Basic and acidic residues" evidence="1">
    <location>
        <begin position="40"/>
        <end position="56"/>
    </location>
</feature>
<gene>
    <name evidence="2" type="ORF">ETAA8_30350</name>
</gene>
<proteinExistence type="predicted"/>
<reference evidence="2 3" key="1">
    <citation type="submission" date="2019-02" db="EMBL/GenBank/DDBJ databases">
        <title>Deep-cultivation of Planctomycetes and their phenomic and genomic characterization uncovers novel biology.</title>
        <authorList>
            <person name="Wiegand S."/>
            <person name="Jogler M."/>
            <person name="Boedeker C."/>
            <person name="Pinto D."/>
            <person name="Vollmers J."/>
            <person name="Rivas-Marin E."/>
            <person name="Kohn T."/>
            <person name="Peeters S.H."/>
            <person name="Heuer A."/>
            <person name="Rast P."/>
            <person name="Oberbeckmann S."/>
            <person name="Bunk B."/>
            <person name="Jeske O."/>
            <person name="Meyerdierks A."/>
            <person name="Storesund J.E."/>
            <person name="Kallscheuer N."/>
            <person name="Luecker S."/>
            <person name="Lage O.M."/>
            <person name="Pohl T."/>
            <person name="Merkel B.J."/>
            <person name="Hornburger P."/>
            <person name="Mueller R.-W."/>
            <person name="Bruemmer F."/>
            <person name="Labrenz M."/>
            <person name="Spormann A.M."/>
            <person name="Op den Camp H."/>
            <person name="Overmann J."/>
            <person name="Amann R."/>
            <person name="Jetten M.S.M."/>
            <person name="Mascher T."/>
            <person name="Medema M.H."/>
            <person name="Devos D.P."/>
            <person name="Kaster A.-K."/>
            <person name="Ovreas L."/>
            <person name="Rohde M."/>
            <person name="Galperin M.Y."/>
            <person name="Jogler C."/>
        </authorList>
    </citation>
    <scope>NUCLEOTIDE SEQUENCE [LARGE SCALE GENOMIC DNA]</scope>
    <source>
        <strain evidence="2 3">ETA_A8</strain>
    </source>
</reference>
<dbReference type="AlphaFoldDB" id="A0A517YCH7"/>
<sequence length="493" mass="53902">MRRLSMCSYLVRSLSWLAPLAMLAFTTALLINSPVWSQEDAPKNKKKGEAKAEAKTERKKKAEPKPKPKAELKVELEYPPKLPGGQEIVTDTSPEFLKPLKELPEGVEIAKTPPTIDFAYLPEQTYAARPWSNWGESVVHDGKYYCGYGDHLAPQGNGFVVEYDPSTKKFRTLINTKKLLNMPEGHYAPGKIHSRLGVGKDGWLYCTTHRGSTTITTDQYHYKGDWIIRANPATGVQEVVQAAPVEKHCLPCAHLDPDRLIIYGGSAPGSKTDTRGIQFWAYDLANRKMIYSGPDGPARAMMVSKSTGNVYFVPGAGNEPLMRFNPKSGKAPEKIEGSLGIRAASDETPQGKIYCASQAGSSVGGCELYEFDTKTEKIRSLGLASVGTEHYVAALSAEATGKYIYYAPGAHGGGYRDGSPVVQFNTHTGKRKVIAFLHPFYQAKYGVAVHGTYAVSVTPDGSQVFICWNAARGTKGWDTVALTSIKIPASERE</sequence>
<dbReference type="EMBL" id="CP036274">
    <property type="protein sequence ID" value="QDU27943.1"/>
    <property type="molecule type" value="Genomic_DNA"/>
</dbReference>
<dbReference type="SUPFAM" id="SSF50998">
    <property type="entry name" value="Quinoprotein alcohol dehydrogenase-like"/>
    <property type="match status" value="1"/>
</dbReference>
<dbReference type="Gene3D" id="2.130.10.10">
    <property type="entry name" value="YVTN repeat-like/Quinoprotein amine dehydrogenase"/>
    <property type="match status" value="1"/>
</dbReference>
<protein>
    <submittedName>
        <fullName evidence="2">Uncharacterized protein</fullName>
    </submittedName>
</protein>
<dbReference type="InterPro" id="IPR015943">
    <property type="entry name" value="WD40/YVTN_repeat-like_dom_sf"/>
</dbReference>
<keyword evidence="3" id="KW-1185">Reference proteome</keyword>
<dbReference type="Proteomes" id="UP000315017">
    <property type="component" value="Chromosome"/>
</dbReference>
<dbReference type="RefSeq" id="WP_145089399.1">
    <property type="nucleotide sequence ID" value="NZ_CP036274.1"/>
</dbReference>
<dbReference type="InterPro" id="IPR011047">
    <property type="entry name" value="Quinoprotein_ADH-like_sf"/>
</dbReference>
<evidence type="ECO:0000313" key="3">
    <source>
        <dbReference type="Proteomes" id="UP000315017"/>
    </source>
</evidence>
<evidence type="ECO:0000313" key="2">
    <source>
        <dbReference type="EMBL" id="QDU27943.1"/>
    </source>
</evidence>
<dbReference type="KEGG" id="aagg:ETAA8_30350"/>
<organism evidence="2 3">
    <name type="scientific">Anatilimnocola aggregata</name>
    <dbReference type="NCBI Taxonomy" id="2528021"/>
    <lineage>
        <taxon>Bacteria</taxon>
        <taxon>Pseudomonadati</taxon>
        <taxon>Planctomycetota</taxon>
        <taxon>Planctomycetia</taxon>
        <taxon>Pirellulales</taxon>
        <taxon>Pirellulaceae</taxon>
        <taxon>Anatilimnocola</taxon>
    </lineage>
</organism>
<name>A0A517YCH7_9BACT</name>